<dbReference type="AlphaFoldDB" id="A0A0K0FRD4"/>
<dbReference type="WBParaSite" id="SVE_1246400.1">
    <property type="protein sequence ID" value="SVE_1246400.1"/>
    <property type="gene ID" value="SVE_1246400"/>
</dbReference>
<accession>A0A0K0FRD4</accession>
<reference evidence="1" key="1">
    <citation type="submission" date="2014-07" db="EMBL/GenBank/DDBJ databases">
        <authorList>
            <person name="Martin A.A"/>
            <person name="De Silva N."/>
        </authorList>
    </citation>
    <scope>NUCLEOTIDE SEQUENCE</scope>
</reference>
<reference evidence="2" key="2">
    <citation type="submission" date="2015-08" db="UniProtKB">
        <authorList>
            <consortium name="WormBaseParasite"/>
        </authorList>
    </citation>
    <scope>IDENTIFICATION</scope>
</reference>
<dbReference type="Proteomes" id="UP000035680">
    <property type="component" value="Unassembled WGS sequence"/>
</dbReference>
<protein>
    <submittedName>
        <fullName evidence="2">Recep_L_domain domain-containing protein</fullName>
    </submittedName>
</protein>
<sequence>MNITNNLSANVSTQFHASFNGMNKSIQNTGKDFYRVGNLKVLRVSTYVDTIKIQDDKTIILHNSDEEMMMKIVKGNVKSMEKTISQENDFEELLIFANFNIIRGVVERFILGEIHKINDFASFKEIFEVEMEISNEALKVDLFSTPNLLLLSEKNGFSQYPYVESFEEEKSIQPPSIHTTPSNFSFKSLMSTPTPMRKIENSMTSNK</sequence>
<proteinExistence type="predicted"/>
<evidence type="ECO:0000313" key="1">
    <source>
        <dbReference type="Proteomes" id="UP000035680"/>
    </source>
</evidence>
<organism evidence="1 2">
    <name type="scientific">Strongyloides venezuelensis</name>
    <name type="common">Threadworm</name>
    <dbReference type="NCBI Taxonomy" id="75913"/>
    <lineage>
        <taxon>Eukaryota</taxon>
        <taxon>Metazoa</taxon>
        <taxon>Ecdysozoa</taxon>
        <taxon>Nematoda</taxon>
        <taxon>Chromadorea</taxon>
        <taxon>Rhabditida</taxon>
        <taxon>Tylenchina</taxon>
        <taxon>Panagrolaimomorpha</taxon>
        <taxon>Strongyloidoidea</taxon>
        <taxon>Strongyloididae</taxon>
        <taxon>Strongyloides</taxon>
    </lineage>
</organism>
<keyword evidence="1" id="KW-1185">Reference proteome</keyword>
<evidence type="ECO:0000313" key="2">
    <source>
        <dbReference type="WBParaSite" id="SVE_1246400.1"/>
    </source>
</evidence>
<name>A0A0K0FRD4_STRVS</name>